<keyword evidence="2" id="KW-1185">Reference proteome</keyword>
<name>A7EMT2_SCLS1</name>
<evidence type="ECO:0000313" key="2">
    <source>
        <dbReference type="Proteomes" id="UP000001312"/>
    </source>
</evidence>
<dbReference type="KEGG" id="ssl:SS1G_06631"/>
<dbReference type="Proteomes" id="UP000001312">
    <property type="component" value="Unassembled WGS sequence"/>
</dbReference>
<dbReference type="RefSeq" id="XP_001592390.1">
    <property type="nucleotide sequence ID" value="XM_001592340.1"/>
</dbReference>
<evidence type="ECO:0000313" key="1">
    <source>
        <dbReference type="EMBL" id="EDO04148.1"/>
    </source>
</evidence>
<sequence length="79" mass="9224">MPIKLHLEYFKTLIVSHKVLKDRKSSRNIFDISGADMKHRDMHLFLQRMVDLLTTIEEVKEMGNEHNKNSWTGARAGNT</sequence>
<proteinExistence type="predicted"/>
<dbReference type="EMBL" id="CH476628">
    <property type="protein sequence ID" value="EDO04148.1"/>
    <property type="molecule type" value="Genomic_DNA"/>
</dbReference>
<organism evidence="1 2">
    <name type="scientific">Sclerotinia sclerotiorum (strain ATCC 18683 / 1980 / Ss-1)</name>
    <name type="common">White mold</name>
    <name type="synonym">Whetzelinia sclerotiorum</name>
    <dbReference type="NCBI Taxonomy" id="665079"/>
    <lineage>
        <taxon>Eukaryota</taxon>
        <taxon>Fungi</taxon>
        <taxon>Dikarya</taxon>
        <taxon>Ascomycota</taxon>
        <taxon>Pezizomycotina</taxon>
        <taxon>Leotiomycetes</taxon>
        <taxon>Helotiales</taxon>
        <taxon>Sclerotiniaceae</taxon>
        <taxon>Sclerotinia</taxon>
    </lineage>
</organism>
<protein>
    <submittedName>
        <fullName evidence="1">Uncharacterized protein</fullName>
    </submittedName>
</protein>
<accession>A7EMT2</accession>
<reference evidence="2" key="1">
    <citation type="journal article" date="2011" name="PLoS Genet.">
        <title>Genomic analysis of the necrotrophic fungal pathogens Sclerotinia sclerotiorum and Botrytis cinerea.</title>
        <authorList>
            <person name="Amselem J."/>
            <person name="Cuomo C.A."/>
            <person name="van Kan J.A."/>
            <person name="Viaud M."/>
            <person name="Benito E.P."/>
            <person name="Couloux A."/>
            <person name="Coutinho P.M."/>
            <person name="de Vries R.P."/>
            <person name="Dyer P.S."/>
            <person name="Fillinger S."/>
            <person name="Fournier E."/>
            <person name="Gout L."/>
            <person name="Hahn M."/>
            <person name="Kohn L."/>
            <person name="Lapalu N."/>
            <person name="Plummer K.M."/>
            <person name="Pradier J.M."/>
            <person name="Quevillon E."/>
            <person name="Sharon A."/>
            <person name="Simon A."/>
            <person name="ten Have A."/>
            <person name="Tudzynski B."/>
            <person name="Tudzynski P."/>
            <person name="Wincker P."/>
            <person name="Andrew M."/>
            <person name="Anthouard V."/>
            <person name="Beever R.E."/>
            <person name="Beffa R."/>
            <person name="Benoit I."/>
            <person name="Bouzid O."/>
            <person name="Brault B."/>
            <person name="Chen Z."/>
            <person name="Choquer M."/>
            <person name="Collemare J."/>
            <person name="Cotton P."/>
            <person name="Danchin E.G."/>
            <person name="Da Silva C."/>
            <person name="Gautier A."/>
            <person name="Giraud C."/>
            <person name="Giraud T."/>
            <person name="Gonzalez C."/>
            <person name="Grossetete S."/>
            <person name="Guldener U."/>
            <person name="Henrissat B."/>
            <person name="Howlett B.J."/>
            <person name="Kodira C."/>
            <person name="Kretschmer M."/>
            <person name="Lappartient A."/>
            <person name="Leroch M."/>
            <person name="Levis C."/>
            <person name="Mauceli E."/>
            <person name="Neuveglise C."/>
            <person name="Oeser B."/>
            <person name="Pearson M."/>
            <person name="Poulain J."/>
            <person name="Poussereau N."/>
            <person name="Quesneville H."/>
            <person name="Rascle C."/>
            <person name="Schumacher J."/>
            <person name="Segurens B."/>
            <person name="Sexton A."/>
            <person name="Silva E."/>
            <person name="Sirven C."/>
            <person name="Soanes D.M."/>
            <person name="Talbot N.J."/>
            <person name="Templeton M."/>
            <person name="Yandava C."/>
            <person name="Yarden O."/>
            <person name="Zeng Q."/>
            <person name="Rollins J.A."/>
            <person name="Lebrun M.H."/>
            <person name="Dickman M."/>
        </authorList>
    </citation>
    <scope>NUCLEOTIDE SEQUENCE [LARGE SCALE GENOMIC DNA]</scope>
    <source>
        <strain evidence="2">ATCC 18683 / 1980 / Ss-1</strain>
    </source>
</reference>
<dbReference type="GeneID" id="5488851"/>
<gene>
    <name evidence="1" type="ORF">SS1G_06631</name>
</gene>
<dbReference type="AlphaFoldDB" id="A7EMT2"/>
<dbReference type="InParanoid" id="A7EMT2"/>